<feature type="compositionally biased region" description="Low complexity" evidence="1">
    <location>
        <begin position="190"/>
        <end position="208"/>
    </location>
</feature>
<dbReference type="OrthoDB" id="5562739at2759"/>
<dbReference type="GO" id="GO:0003677">
    <property type="term" value="F:DNA binding"/>
    <property type="evidence" value="ECO:0007669"/>
    <property type="project" value="InterPro"/>
</dbReference>
<reference evidence="3 4" key="1">
    <citation type="journal article" date="2011" name="Proc. Natl. Acad. Sci. U.S.A.">
        <title>Genome and transcriptome analyses of the mountain pine beetle-fungal symbiont Grosmannia clavigera, a lodgepole pine pathogen.</title>
        <authorList>
            <person name="DiGuistini S."/>
            <person name="Wang Y."/>
            <person name="Liao N.Y."/>
            <person name="Taylor G."/>
            <person name="Tanguay P."/>
            <person name="Feau N."/>
            <person name="Henrissat B."/>
            <person name="Chan S.K."/>
            <person name="Hesse-Orce U."/>
            <person name="Alamouti S.M."/>
            <person name="Tsui C.K.M."/>
            <person name="Docking R.T."/>
            <person name="Levasseur A."/>
            <person name="Haridas S."/>
            <person name="Robertson G."/>
            <person name="Birol I."/>
            <person name="Holt R.A."/>
            <person name="Marra M.A."/>
            <person name="Hamelin R.C."/>
            <person name="Hirst M."/>
            <person name="Jones S.J.M."/>
            <person name="Bohlmann J."/>
            <person name="Breuil C."/>
        </authorList>
    </citation>
    <scope>NUCLEOTIDE SEQUENCE [LARGE SCALE GENOMIC DNA]</scope>
    <source>
        <strain evidence="4">kw1407 / UAMH 11150</strain>
    </source>
</reference>
<dbReference type="Gene3D" id="3.10.260.10">
    <property type="entry name" value="Transcription regulator HTH, APSES-type DNA-binding domain"/>
    <property type="match status" value="1"/>
</dbReference>
<protein>
    <submittedName>
        <fullName evidence="3">Apses transcription factor</fullName>
    </submittedName>
</protein>
<dbReference type="PANTHER" id="PTHR43828:SF5">
    <property type="entry name" value="TRANSCRIPTIONAL REPRESSOR XBP1"/>
    <property type="match status" value="1"/>
</dbReference>
<feature type="region of interest" description="Disordered" evidence="1">
    <location>
        <begin position="353"/>
        <end position="383"/>
    </location>
</feature>
<dbReference type="SUPFAM" id="SSF54616">
    <property type="entry name" value="DNA-binding domain of Mlu1-box binding protein MBP1"/>
    <property type="match status" value="1"/>
</dbReference>
<dbReference type="GO" id="GO:0000981">
    <property type="term" value="F:DNA-binding transcription factor activity, RNA polymerase II-specific"/>
    <property type="evidence" value="ECO:0007669"/>
    <property type="project" value="UniProtKB-ARBA"/>
</dbReference>
<dbReference type="GeneID" id="25977267"/>
<name>F0XAE7_GROCL</name>
<organism evidence="4">
    <name type="scientific">Grosmannia clavigera (strain kw1407 / UAMH 11150)</name>
    <name type="common">Blue stain fungus</name>
    <name type="synonym">Graphiocladiella clavigera</name>
    <dbReference type="NCBI Taxonomy" id="655863"/>
    <lineage>
        <taxon>Eukaryota</taxon>
        <taxon>Fungi</taxon>
        <taxon>Dikarya</taxon>
        <taxon>Ascomycota</taxon>
        <taxon>Pezizomycotina</taxon>
        <taxon>Sordariomycetes</taxon>
        <taxon>Sordariomycetidae</taxon>
        <taxon>Ophiostomatales</taxon>
        <taxon>Ophiostomataceae</taxon>
        <taxon>Leptographium</taxon>
    </lineage>
</organism>
<feature type="domain" description="HTH APSES-type" evidence="2">
    <location>
        <begin position="1"/>
        <end position="70"/>
    </location>
</feature>
<dbReference type="GO" id="GO:0030907">
    <property type="term" value="C:MBF transcription complex"/>
    <property type="evidence" value="ECO:0007669"/>
    <property type="project" value="TreeGrafter"/>
</dbReference>
<dbReference type="GO" id="GO:0033309">
    <property type="term" value="C:SBF transcription complex"/>
    <property type="evidence" value="ECO:0007669"/>
    <property type="project" value="TreeGrafter"/>
</dbReference>
<evidence type="ECO:0000259" key="2">
    <source>
        <dbReference type="PROSITE" id="PS51299"/>
    </source>
</evidence>
<dbReference type="eggNOG" id="ENOG502S1IW">
    <property type="taxonomic scope" value="Eukaryota"/>
</dbReference>
<dbReference type="InterPro" id="IPR051642">
    <property type="entry name" value="SWI6-like"/>
</dbReference>
<dbReference type="PROSITE" id="PS51299">
    <property type="entry name" value="HTH_APSES"/>
    <property type="match status" value="1"/>
</dbReference>
<feature type="region of interest" description="Disordered" evidence="1">
    <location>
        <begin position="184"/>
        <end position="268"/>
    </location>
</feature>
<dbReference type="HOGENOM" id="CLU_721707_0_0_1"/>
<evidence type="ECO:0000256" key="1">
    <source>
        <dbReference type="SAM" id="MobiDB-lite"/>
    </source>
</evidence>
<feature type="compositionally biased region" description="Polar residues" evidence="1">
    <location>
        <begin position="214"/>
        <end position="231"/>
    </location>
</feature>
<gene>
    <name evidence="3" type="ORF">CMQ_4094</name>
</gene>
<proteinExistence type="predicted"/>
<evidence type="ECO:0000313" key="3">
    <source>
        <dbReference type="EMBL" id="EFX06025.1"/>
    </source>
</evidence>
<dbReference type="EMBL" id="GL629735">
    <property type="protein sequence ID" value="EFX06025.1"/>
    <property type="molecule type" value="Genomic_DNA"/>
</dbReference>
<dbReference type="InParanoid" id="F0XAE7"/>
<evidence type="ECO:0000313" key="4">
    <source>
        <dbReference type="Proteomes" id="UP000007796"/>
    </source>
</evidence>
<feature type="compositionally biased region" description="Basic and acidic residues" evidence="1">
    <location>
        <begin position="363"/>
        <end position="372"/>
    </location>
</feature>
<dbReference type="PANTHER" id="PTHR43828">
    <property type="entry name" value="ASPARAGINASE"/>
    <property type="match status" value="1"/>
</dbReference>
<dbReference type="RefSeq" id="XP_014175507.1">
    <property type="nucleotide sequence ID" value="XM_014320032.1"/>
</dbReference>
<keyword evidence="4" id="KW-1185">Reference proteome</keyword>
<dbReference type="InterPro" id="IPR003163">
    <property type="entry name" value="Tscrpt_reg_HTH_APSES-type"/>
</dbReference>
<dbReference type="AlphaFoldDB" id="F0XAE7"/>
<dbReference type="InterPro" id="IPR036887">
    <property type="entry name" value="HTH_APSES_sf"/>
</dbReference>
<dbReference type="STRING" id="655863.F0XAE7"/>
<feature type="region of interest" description="Disordered" evidence="1">
    <location>
        <begin position="106"/>
        <end position="139"/>
    </location>
</feature>
<feature type="compositionally biased region" description="Low complexity" evidence="1">
    <location>
        <begin position="246"/>
        <end position="268"/>
    </location>
</feature>
<feature type="compositionally biased region" description="Basic residues" evidence="1">
    <location>
        <begin position="373"/>
        <end position="383"/>
    </location>
</feature>
<dbReference type="Proteomes" id="UP000007796">
    <property type="component" value="Unassembled WGS sequence"/>
</dbReference>
<sequence length="383" mass="41232">MRQTTPAKMLNMNPGLREITHSITGGSIMAQGYWMPYACARAVCATFCHRIAGAMIPLFGPDFPAACIPPRSSDFGRMVIDPAIISASTREAERMRLATRPMTLSSAAAVAAAHPPSTGRRSRRGELTRAGPPPSLRTAMQASLPTGLERLPPVAHLLPPLLPFPALPRLPTLDAVRHDHYGRHGRPIRYDQPPYLSSPSSSDAGSDGDLARRTTITTGPPQATPPGSAQPSPVRHPYTLPPLLRQQQQKQQQQQQQQHQQHQTAALPPSELAAAAVAALARGQLTVDAMDDDDGKTFSSSTCYPSPPILVAVPLPLSSPRRVDSDSSDDSTATTTATDLVAAELLVNFSTQVRMSGSDNEEAEQKLQPEARPRKKRRLEASL</sequence>
<accession>F0XAE7</accession>